<evidence type="ECO:0000259" key="6">
    <source>
        <dbReference type="Pfam" id="PF00551"/>
    </source>
</evidence>
<evidence type="ECO:0000313" key="8">
    <source>
        <dbReference type="EMBL" id="EFO80374.1"/>
    </source>
</evidence>
<evidence type="ECO:0000256" key="3">
    <source>
        <dbReference type="ARBA" id="ARBA00022679"/>
    </source>
</evidence>
<evidence type="ECO:0000256" key="5">
    <source>
        <dbReference type="HAMAP-Rule" id="MF_00182"/>
    </source>
</evidence>
<sequence length="306" mass="32566">MGSPTFAVHPLEALVAAGHEVVAVVTQPDRPAGRQRHLTAPPVKVAAQRLGLPILQPPTLRDTAVVEALSALRPDVGVVAAYGEILRPNVLAIPPLGYLNIHPSLLPLHRGPAPVAGAILAGDRQTGVTIMRLDRGMDSGPIVRQVRTDLAPDAYAGPLTDELFVVGAKLLVEALAEYAAGRIVPQAQEHERASLTRMLKKEDGLVDWSQSAIQIERMIRAYDPWPGVQTSWRGQAVRLLRAAVLNVGDATATPGQLISQSGQRYPLVATGSGALELRELQPAGKRPMDGAAWLAGLREREGCFGA</sequence>
<evidence type="ECO:0000256" key="1">
    <source>
        <dbReference type="ARBA" id="ARBA00010699"/>
    </source>
</evidence>
<comment type="similarity">
    <text evidence="1 5">Belongs to the Fmt family.</text>
</comment>
<dbReference type="NCBIfam" id="TIGR00460">
    <property type="entry name" value="fmt"/>
    <property type="match status" value="1"/>
</dbReference>
<dbReference type="GO" id="GO:0005829">
    <property type="term" value="C:cytosol"/>
    <property type="evidence" value="ECO:0007669"/>
    <property type="project" value="TreeGrafter"/>
</dbReference>
<keyword evidence="9" id="KW-1185">Reference proteome</keyword>
<dbReference type="EMBL" id="ADVR01000053">
    <property type="protein sequence ID" value="EFO80374.1"/>
    <property type="molecule type" value="Genomic_DNA"/>
</dbReference>
<dbReference type="EC" id="2.1.2.9" evidence="2 5"/>
<protein>
    <recommendedName>
        <fullName evidence="2 5">Methionyl-tRNA formyltransferase</fullName>
        <ecNumber evidence="2 5">2.1.2.9</ecNumber>
    </recommendedName>
</protein>
<proteinExistence type="inferred from homology"/>
<dbReference type="InterPro" id="IPR005794">
    <property type="entry name" value="Fmt"/>
</dbReference>
<dbReference type="InterPro" id="IPR041711">
    <property type="entry name" value="Met-tRNA-FMT_N"/>
</dbReference>
<dbReference type="STRING" id="765420.OSCT_1733"/>
<dbReference type="CDD" id="cd08704">
    <property type="entry name" value="Met_tRNA_FMT_C"/>
    <property type="match status" value="1"/>
</dbReference>
<dbReference type="Proteomes" id="UP000054010">
    <property type="component" value="Unassembled WGS sequence"/>
</dbReference>
<dbReference type="InterPro" id="IPR005793">
    <property type="entry name" value="Formyl_trans_C"/>
</dbReference>
<dbReference type="Pfam" id="PF00551">
    <property type="entry name" value="Formyl_trans_N"/>
    <property type="match status" value="1"/>
</dbReference>
<keyword evidence="3 5" id="KW-0808">Transferase</keyword>
<evidence type="ECO:0000256" key="4">
    <source>
        <dbReference type="ARBA" id="ARBA00022917"/>
    </source>
</evidence>
<evidence type="ECO:0000256" key="2">
    <source>
        <dbReference type="ARBA" id="ARBA00012261"/>
    </source>
</evidence>
<evidence type="ECO:0000313" key="9">
    <source>
        <dbReference type="Proteomes" id="UP000054010"/>
    </source>
</evidence>
<dbReference type="InterPro" id="IPR036477">
    <property type="entry name" value="Formyl_transf_N_sf"/>
</dbReference>
<dbReference type="SUPFAM" id="SSF50486">
    <property type="entry name" value="FMT C-terminal domain-like"/>
    <property type="match status" value="1"/>
</dbReference>
<dbReference type="InterPro" id="IPR002376">
    <property type="entry name" value="Formyl_transf_N"/>
</dbReference>
<feature type="binding site" evidence="5">
    <location>
        <begin position="104"/>
        <end position="107"/>
    </location>
    <ligand>
        <name>(6S)-5,6,7,8-tetrahydrofolate</name>
        <dbReference type="ChEBI" id="CHEBI:57453"/>
    </ligand>
</feature>
<organism evidence="8 9">
    <name type="scientific">Oscillochloris trichoides DG-6</name>
    <dbReference type="NCBI Taxonomy" id="765420"/>
    <lineage>
        <taxon>Bacteria</taxon>
        <taxon>Bacillati</taxon>
        <taxon>Chloroflexota</taxon>
        <taxon>Chloroflexia</taxon>
        <taxon>Chloroflexales</taxon>
        <taxon>Chloroflexineae</taxon>
        <taxon>Oscillochloridaceae</taxon>
        <taxon>Oscillochloris</taxon>
    </lineage>
</organism>
<dbReference type="HAMAP" id="MF_00182">
    <property type="entry name" value="Formyl_trans"/>
    <property type="match status" value="1"/>
</dbReference>
<dbReference type="Pfam" id="PF02911">
    <property type="entry name" value="Formyl_trans_C"/>
    <property type="match status" value="1"/>
</dbReference>
<dbReference type="GO" id="GO:0004479">
    <property type="term" value="F:methionyl-tRNA formyltransferase activity"/>
    <property type="evidence" value="ECO:0007669"/>
    <property type="project" value="UniProtKB-UniRule"/>
</dbReference>
<comment type="caution">
    <text evidence="8">The sequence shown here is derived from an EMBL/GenBank/DDBJ whole genome shotgun (WGS) entry which is preliminary data.</text>
</comment>
<dbReference type="PANTHER" id="PTHR11138:SF5">
    <property type="entry name" value="METHIONYL-TRNA FORMYLTRANSFERASE, MITOCHONDRIAL"/>
    <property type="match status" value="1"/>
</dbReference>
<comment type="function">
    <text evidence="5">Attaches a formyl group to the free amino group of methionyl-tRNA(fMet). The formyl group appears to play a dual role in the initiator identity of N-formylmethionyl-tRNA by promoting its recognition by IF2 and preventing the misappropriation of this tRNA by the elongation apparatus.</text>
</comment>
<dbReference type="InterPro" id="IPR044135">
    <property type="entry name" value="Met-tRNA-FMT_C"/>
</dbReference>
<dbReference type="HOGENOM" id="CLU_033347_2_0_0"/>
<evidence type="ECO:0000259" key="7">
    <source>
        <dbReference type="Pfam" id="PF02911"/>
    </source>
</evidence>
<reference evidence="8 9" key="1">
    <citation type="journal article" date="2011" name="J. Bacteriol.">
        <title>Draft genome sequence of the anoxygenic filamentous phototrophic bacterium Oscillochloris trichoides subsp. DG-6.</title>
        <authorList>
            <person name="Kuznetsov B.B."/>
            <person name="Ivanovsky R.N."/>
            <person name="Keppen O.I."/>
            <person name="Sukhacheva M.V."/>
            <person name="Bumazhkin B.K."/>
            <person name="Patutina E.O."/>
            <person name="Beletsky A.V."/>
            <person name="Mardanov A.V."/>
            <person name="Baslerov R.V."/>
            <person name="Panteleeva A.N."/>
            <person name="Kolganova T.V."/>
            <person name="Ravin N.V."/>
            <person name="Skryabin K.G."/>
        </authorList>
    </citation>
    <scope>NUCLEOTIDE SEQUENCE [LARGE SCALE GENOMIC DNA]</scope>
    <source>
        <strain evidence="8 9">DG-6</strain>
    </source>
</reference>
<dbReference type="eggNOG" id="COG0223">
    <property type="taxonomic scope" value="Bacteria"/>
</dbReference>
<dbReference type="Gene3D" id="3.40.50.12230">
    <property type="match status" value="1"/>
</dbReference>
<dbReference type="SUPFAM" id="SSF53328">
    <property type="entry name" value="Formyltransferase"/>
    <property type="match status" value="1"/>
</dbReference>
<gene>
    <name evidence="5" type="primary">fmt</name>
    <name evidence="8" type="ORF">OSCT_1733</name>
</gene>
<keyword evidence="4 5" id="KW-0648">Protein biosynthesis</keyword>
<dbReference type="AlphaFoldDB" id="E1IEI2"/>
<feature type="domain" description="Formyl transferase C-terminal" evidence="7">
    <location>
        <begin position="199"/>
        <end position="297"/>
    </location>
</feature>
<comment type="catalytic activity">
    <reaction evidence="5">
        <text>L-methionyl-tRNA(fMet) + (6R)-10-formyltetrahydrofolate = N-formyl-L-methionyl-tRNA(fMet) + (6S)-5,6,7,8-tetrahydrofolate + H(+)</text>
        <dbReference type="Rhea" id="RHEA:24380"/>
        <dbReference type="Rhea" id="RHEA-COMP:9952"/>
        <dbReference type="Rhea" id="RHEA-COMP:9953"/>
        <dbReference type="ChEBI" id="CHEBI:15378"/>
        <dbReference type="ChEBI" id="CHEBI:57453"/>
        <dbReference type="ChEBI" id="CHEBI:78530"/>
        <dbReference type="ChEBI" id="CHEBI:78844"/>
        <dbReference type="ChEBI" id="CHEBI:195366"/>
        <dbReference type="EC" id="2.1.2.9"/>
    </reaction>
</comment>
<name>E1IEI2_9CHLR</name>
<dbReference type="PANTHER" id="PTHR11138">
    <property type="entry name" value="METHIONYL-TRNA FORMYLTRANSFERASE"/>
    <property type="match status" value="1"/>
</dbReference>
<dbReference type="InterPro" id="IPR011034">
    <property type="entry name" value="Formyl_transferase-like_C_sf"/>
</dbReference>
<dbReference type="CDD" id="cd08646">
    <property type="entry name" value="FMT_core_Met-tRNA-FMT_N"/>
    <property type="match status" value="1"/>
</dbReference>
<accession>E1IEI2</accession>
<feature type="domain" description="Formyl transferase N-terminal" evidence="6">
    <location>
        <begin position="4"/>
        <end position="175"/>
    </location>
</feature>